<evidence type="ECO:0000313" key="2">
    <source>
        <dbReference type="Proteomes" id="UP000799754"/>
    </source>
</evidence>
<dbReference type="EMBL" id="MU006734">
    <property type="protein sequence ID" value="KAF2623817.1"/>
    <property type="molecule type" value="Genomic_DNA"/>
</dbReference>
<keyword evidence="2" id="KW-1185">Reference proteome</keyword>
<name>A0ACB6RRC3_9PLEO</name>
<dbReference type="Proteomes" id="UP000799754">
    <property type="component" value="Unassembled WGS sequence"/>
</dbReference>
<reference evidence="1" key="1">
    <citation type="journal article" date="2020" name="Stud. Mycol.">
        <title>101 Dothideomycetes genomes: a test case for predicting lifestyles and emergence of pathogens.</title>
        <authorList>
            <person name="Haridas S."/>
            <person name="Albert R."/>
            <person name="Binder M."/>
            <person name="Bloem J."/>
            <person name="Labutti K."/>
            <person name="Salamov A."/>
            <person name="Andreopoulos B."/>
            <person name="Baker S."/>
            <person name="Barry K."/>
            <person name="Bills G."/>
            <person name="Bluhm B."/>
            <person name="Cannon C."/>
            <person name="Castanera R."/>
            <person name="Culley D."/>
            <person name="Daum C."/>
            <person name="Ezra D."/>
            <person name="Gonzalez J."/>
            <person name="Henrissat B."/>
            <person name="Kuo A."/>
            <person name="Liang C."/>
            <person name="Lipzen A."/>
            <person name="Lutzoni F."/>
            <person name="Magnuson J."/>
            <person name="Mondo S."/>
            <person name="Nolan M."/>
            <person name="Ohm R."/>
            <person name="Pangilinan J."/>
            <person name="Park H.-J."/>
            <person name="Ramirez L."/>
            <person name="Alfaro M."/>
            <person name="Sun H."/>
            <person name="Tritt A."/>
            <person name="Yoshinaga Y."/>
            <person name="Zwiers L.-H."/>
            <person name="Turgeon B."/>
            <person name="Goodwin S."/>
            <person name="Spatafora J."/>
            <person name="Crous P."/>
            <person name="Grigoriev I."/>
        </authorList>
    </citation>
    <scope>NUCLEOTIDE SEQUENCE</scope>
    <source>
        <strain evidence="1">CBS 525.71</strain>
    </source>
</reference>
<evidence type="ECO:0000313" key="1">
    <source>
        <dbReference type="EMBL" id="KAF2623817.1"/>
    </source>
</evidence>
<gene>
    <name evidence="1" type="ORF">BU25DRAFT_349156</name>
</gene>
<sequence length="256" mass="28369">MGRNPAPRQETNTDRSVRARDNKRRHRARQKEYVLELERKVAMTREQGVQATKEVQSAAQRVVRENARLRDLLRRMGYTDRTIDAWVAEDQCSSGTEPIQLGVKLPSGHNAQDVASTFASQKIETPDLPTNLGVLPTQTSTVTCKRSPRQPQRVDQPGAPCKLITMLAENPALDITQVSLSVQSEDQPCETNVSQNYGSNGIECSTAYRMLIQHATSGEKMDRIAAALESGCMPSATGGCRVKESVVWRTLDQECT</sequence>
<proteinExistence type="predicted"/>
<organism evidence="1 2">
    <name type="scientific">Macroventuria anomochaeta</name>
    <dbReference type="NCBI Taxonomy" id="301207"/>
    <lineage>
        <taxon>Eukaryota</taxon>
        <taxon>Fungi</taxon>
        <taxon>Dikarya</taxon>
        <taxon>Ascomycota</taxon>
        <taxon>Pezizomycotina</taxon>
        <taxon>Dothideomycetes</taxon>
        <taxon>Pleosporomycetidae</taxon>
        <taxon>Pleosporales</taxon>
        <taxon>Pleosporineae</taxon>
        <taxon>Didymellaceae</taxon>
        <taxon>Macroventuria</taxon>
    </lineage>
</organism>
<comment type="caution">
    <text evidence="1">The sequence shown here is derived from an EMBL/GenBank/DDBJ whole genome shotgun (WGS) entry which is preliminary data.</text>
</comment>
<protein>
    <submittedName>
        <fullName evidence="1">Uncharacterized protein</fullName>
    </submittedName>
</protein>
<accession>A0ACB6RRC3</accession>